<reference evidence="2 3" key="1">
    <citation type="submission" date="2014-02" db="EMBL/GenBank/DDBJ databases">
        <title>Single nucleus genome sequencing reveals high similarity among nuclei of an endomycorrhizal fungus.</title>
        <authorList>
            <person name="Lin K."/>
            <person name="Geurts R."/>
            <person name="Zhang Z."/>
            <person name="Limpens E."/>
            <person name="Saunders D.G."/>
            <person name="Mu D."/>
            <person name="Pang E."/>
            <person name="Cao H."/>
            <person name="Cha H."/>
            <person name="Lin T."/>
            <person name="Zhou Q."/>
            <person name="Shang Y."/>
            <person name="Li Y."/>
            <person name="Ivanov S."/>
            <person name="Sharma T."/>
            <person name="Velzen R.V."/>
            <person name="Ruijter N.D."/>
            <person name="Aanen D.K."/>
            <person name="Win J."/>
            <person name="Kamoun S."/>
            <person name="Bisseling T."/>
            <person name="Huang S."/>
        </authorList>
    </citation>
    <scope>NUCLEOTIDE SEQUENCE [LARGE SCALE GENOMIC DNA]</scope>
    <source>
        <strain evidence="3">DAOM197198w</strain>
    </source>
</reference>
<keyword evidence="1" id="KW-0472">Membrane</keyword>
<keyword evidence="3" id="KW-1185">Reference proteome</keyword>
<name>A0A015JSX8_RHIIW</name>
<gene>
    <name evidence="2" type="ORF">RirG_272870</name>
</gene>
<dbReference type="HOGENOM" id="CLU_072651_0_0_1"/>
<proteinExistence type="predicted"/>
<keyword evidence="1" id="KW-1133">Transmembrane helix</keyword>
<evidence type="ECO:0000313" key="3">
    <source>
        <dbReference type="Proteomes" id="UP000022910"/>
    </source>
</evidence>
<evidence type="ECO:0000256" key="1">
    <source>
        <dbReference type="SAM" id="Phobius"/>
    </source>
</evidence>
<evidence type="ECO:0000313" key="2">
    <source>
        <dbReference type="EMBL" id="EXX50226.1"/>
    </source>
</evidence>
<organism evidence="2 3">
    <name type="scientific">Rhizophagus irregularis (strain DAOM 197198w)</name>
    <name type="common">Glomus intraradices</name>
    <dbReference type="NCBI Taxonomy" id="1432141"/>
    <lineage>
        <taxon>Eukaryota</taxon>
        <taxon>Fungi</taxon>
        <taxon>Fungi incertae sedis</taxon>
        <taxon>Mucoromycota</taxon>
        <taxon>Glomeromycotina</taxon>
        <taxon>Glomeromycetes</taxon>
        <taxon>Glomerales</taxon>
        <taxon>Glomeraceae</taxon>
        <taxon>Rhizophagus</taxon>
    </lineage>
</organism>
<feature type="transmembrane region" description="Helical" evidence="1">
    <location>
        <begin position="12"/>
        <end position="35"/>
    </location>
</feature>
<accession>A0A015JSX8</accession>
<dbReference type="AlphaFoldDB" id="A0A015JSX8"/>
<dbReference type="EMBL" id="JEMT01030153">
    <property type="protein sequence ID" value="EXX50226.1"/>
    <property type="molecule type" value="Genomic_DNA"/>
</dbReference>
<dbReference type="OrthoDB" id="2403806at2759"/>
<keyword evidence="1" id="KW-0812">Transmembrane</keyword>
<sequence length="340" mass="39557">MMFTENKPSTEPFSFIFLKKLCSFALVIILVFYTYNQFSQFSGSIDKPNINVRRQNSKKALSEIQNIKIIVRVCSLYPINCTYNNNECESNEYVERRNIPDCNNYYALNFQEKVEIKITPFINDIYFHGIVIDNKFYASLFNKSNSLYIVNDQINVIYYSFTISERIVSDYVYGLAGGGEQEFADFFVYTDHIVSLNTLNATTLVLMPTSMDINYQEESYYDLSSIISNVGGFFSSLSGFYVLLFGATKLAPWGFLQTYVFSCLCTRYQRKLIRKLQIKYEPIPFVSGRTKNITLEERVQSIENILKEYYLDTDFLNLLLTKYNKIDDNNIDDNSIDDKV</sequence>
<comment type="caution">
    <text evidence="2">The sequence shown here is derived from an EMBL/GenBank/DDBJ whole genome shotgun (WGS) entry which is preliminary data.</text>
</comment>
<dbReference type="Proteomes" id="UP000022910">
    <property type="component" value="Unassembled WGS sequence"/>
</dbReference>
<protein>
    <submittedName>
        <fullName evidence="2">Uncharacterized protein</fullName>
    </submittedName>
</protein>